<dbReference type="Proteomes" id="UP000664144">
    <property type="component" value="Unassembled WGS sequence"/>
</dbReference>
<proteinExistence type="predicted"/>
<protein>
    <submittedName>
        <fullName evidence="1">Uncharacterized protein</fullName>
    </submittedName>
</protein>
<gene>
    <name evidence="1" type="ORF">J0X19_12660</name>
</gene>
<evidence type="ECO:0000313" key="1">
    <source>
        <dbReference type="EMBL" id="MBO0358802.1"/>
    </source>
</evidence>
<name>A0A939EX47_9BACT</name>
<keyword evidence="2" id="KW-1185">Reference proteome</keyword>
<sequence length="188" mass="21551">MSVLKLIQRIVILLNISWSLYGCEHKTEVLVPVQVTFDNMRFELPESWKTHRVLPVFPADCLSCSGTEYAETFGDDSTRGVFIQVSIIPRNVVSSVLNCKRELIGLREKNHNLVVIDTLSTTNGHHYIEIGYENADDNAYHKMVKYIGSYRTITLNFRGECSSEFEEIVERIQKTVYVNPDFLVSTKL</sequence>
<reference evidence="1" key="1">
    <citation type="submission" date="2021-03" db="EMBL/GenBank/DDBJ databases">
        <authorList>
            <person name="Kim M.K."/>
        </authorList>
    </citation>
    <scope>NUCLEOTIDE SEQUENCE</scope>
    <source>
        <strain evidence="1">BT186</strain>
    </source>
</reference>
<comment type="caution">
    <text evidence="1">The sequence shown here is derived from an EMBL/GenBank/DDBJ whole genome shotgun (WGS) entry which is preliminary data.</text>
</comment>
<dbReference type="PROSITE" id="PS51257">
    <property type="entry name" value="PROKAR_LIPOPROTEIN"/>
    <property type="match status" value="1"/>
</dbReference>
<dbReference type="AlphaFoldDB" id="A0A939EX47"/>
<evidence type="ECO:0000313" key="2">
    <source>
        <dbReference type="Proteomes" id="UP000664144"/>
    </source>
</evidence>
<dbReference type="RefSeq" id="WP_206984728.1">
    <property type="nucleotide sequence ID" value="NZ_JAFLQZ010000007.1"/>
</dbReference>
<accession>A0A939EX47</accession>
<dbReference type="EMBL" id="JAFLQZ010000007">
    <property type="protein sequence ID" value="MBO0358802.1"/>
    <property type="molecule type" value="Genomic_DNA"/>
</dbReference>
<organism evidence="1 2">
    <name type="scientific">Hymenobacter telluris</name>
    <dbReference type="NCBI Taxonomy" id="2816474"/>
    <lineage>
        <taxon>Bacteria</taxon>
        <taxon>Pseudomonadati</taxon>
        <taxon>Bacteroidota</taxon>
        <taxon>Cytophagia</taxon>
        <taxon>Cytophagales</taxon>
        <taxon>Hymenobacteraceae</taxon>
        <taxon>Hymenobacter</taxon>
    </lineage>
</organism>